<reference evidence="15" key="1">
    <citation type="journal article" date="2016" name="BMC Genomics">
        <title>Genome-wide analysis of ionotropic receptors provides insight into their evolution in Heliconius butterflies.</title>
        <authorList>
            <person name="van Schooten B."/>
            <person name="Jiggins C.D."/>
            <person name="Briscoe A.D."/>
            <person name="Papa R."/>
        </authorList>
    </citation>
    <scope>NUCLEOTIDE SEQUENCE</scope>
</reference>
<dbReference type="PANTHER" id="PTHR42643:SF24">
    <property type="entry name" value="IONOTROPIC RECEPTOR 60A"/>
    <property type="match status" value="1"/>
</dbReference>
<comment type="subcellular location">
    <subcellularLocation>
        <location evidence="1">Cell membrane</location>
        <topology evidence="1">Multi-pass membrane protein</topology>
    </subcellularLocation>
</comment>
<dbReference type="FunFam" id="1.10.287.70:FF:000143">
    <property type="entry name" value="Probable glutamate receptor"/>
    <property type="match status" value="1"/>
</dbReference>
<keyword evidence="4 12" id="KW-0812">Transmembrane</keyword>
<keyword evidence="11" id="KW-1015">Disulfide bond</keyword>
<dbReference type="SUPFAM" id="SSF53850">
    <property type="entry name" value="Periplasmic binding protein-like II"/>
    <property type="match status" value="1"/>
</dbReference>
<evidence type="ECO:0000256" key="11">
    <source>
        <dbReference type="PIRSR" id="PIRSR601508-3"/>
    </source>
</evidence>
<feature type="transmembrane region" description="Helical" evidence="12">
    <location>
        <begin position="627"/>
        <end position="653"/>
    </location>
</feature>
<protein>
    <submittedName>
        <fullName evidence="15">Ionotropic receptor 93a</fullName>
    </submittedName>
</protein>
<evidence type="ECO:0000256" key="7">
    <source>
        <dbReference type="ARBA" id="ARBA00023170"/>
    </source>
</evidence>
<evidence type="ECO:0000259" key="14">
    <source>
        <dbReference type="Pfam" id="PF00060"/>
    </source>
</evidence>
<evidence type="ECO:0000256" key="6">
    <source>
        <dbReference type="ARBA" id="ARBA00023136"/>
    </source>
</evidence>
<dbReference type="InterPro" id="IPR001508">
    <property type="entry name" value="Iono_Glu_rcpt_met"/>
</dbReference>
<dbReference type="GO" id="GO:0005886">
    <property type="term" value="C:plasma membrane"/>
    <property type="evidence" value="ECO:0007669"/>
    <property type="project" value="UniProtKB-SubCell"/>
</dbReference>
<sequence length="867" mass="98243">MKLWMVACVIWSSLQYGQAEDFPSLITANASIAVVLDRQFLGDEYQTTLDEIKDYIKELARVELKHGGVNVHYFSWTAISLKKGYLAVFSVASCEGTWSLFQKTEEEQLLLFALTEVDCPRLPTDSAITVTYAAVGQELPQLFLDLRTQKGMNWKSAIILHDDTLNRDMISRVVESLTTQIDDDDVPSISVTVFKMKHEVNEYLRRKEVNRVLSKLPVKYIGEKFIAIVTTAVMATIAEAARELLMSHTQAQWLYVISDTSGRGNFSNLINDLYEGENVAYIYNVTENDEGCKVCLICYAKEMMSAFISELDSAVQEEFDVAAQVSDEEWEAIRPTKLQRRDTLLKHMQQYIMVKSECGNCSWWRALAADTWGATYREKTYETKRNVTSIVIEHVELLNVGIWRPIDGIKFEDVLFPHIVHGFRGKELPIITYHNPPWTYLQSNESGSIVSYRGLLFDIVEQLAKNKNFTIRIVLPGNIKQNHTNDTATDMSHSVSSMLTLSAIAKGRAALAAAAFTVLSDHNPGINYTIPISTQTYSFMIARPRELSRALLFLLPFTTDTWLCLGFAVILMGPTLYIIHRLSPYYDAMEITREGGLSTIHNCLWYIYGALLQQGGMYLPRADSGRLVVGTWWIVVLVVVTTYSGNLVAFLTFPKLEIPVTTISELLESKTYTWSISKGSFLEMQLKSSDEPKYKALVKGAEVTGGINVVEGSLVSGSEILNRVRNQRHALIDWRLRLSYLMRAETVKTDTCDFALSAEEFMDEQIAMIVPAGSPYLPVINKELNRMHKAGLITKWLSAYLPKRDRCWKTSTVEEVNNHTVNLSDMQGSFFVLFLGVFSATTVLLLEWIFKRRQKKVDQIIIKPYTD</sequence>
<feature type="site" description="Crucial to convey clamshell closure to channel opening" evidence="10">
    <location>
        <position position="660"/>
    </location>
</feature>
<dbReference type="AlphaFoldDB" id="A0A140G9H9"/>
<feature type="binding site" evidence="9">
    <location>
        <position position="517"/>
    </location>
    <ligand>
        <name>L-glutamate</name>
        <dbReference type="ChEBI" id="CHEBI:29985"/>
    </ligand>
</feature>
<accession>A0A140G9H9</accession>
<dbReference type="InterPro" id="IPR001320">
    <property type="entry name" value="Iontro_rcpt_C"/>
</dbReference>
<evidence type="ECO:0000256" key="12">
    <source>
        <dbReference type="SAM" id="Phobius"/>
    </source>
</evidence>
<dbReference type="PANTHER" id="PTHR42643">
    <property type="entry name" value="IONOTROPIC RECEPTOR 20A-RELATED"/>
    <property type="match status" value="1"/>
</dbReference>
<dbReference type="GO" id="GO:0050906">
    <property type="term" value="P:detection of stimulus involved in sensory perception"/>
    <property type="evidence" value="ECO:0007669"/>
    <property type="project" value="UniProtKB-ARBA"/>
</dbReference>
<organism evidence="15">
    <name type="scientific">Heliconius melpomene rosina</name>
    <dbReference type="NCBI Taxonomy" id="171916"/>
    <lineage>
        <taxon>Eukaryota</taxon>
        <taxon>Metazoa</taxon>
        <taxon>Ecdysozoa</taxon>
        <taxon>Arthropoda</taxon>
        <taxon>Hexapoda</taxon>
        <taxon>Insecta</taxon>
        <taxon>Pterygota</taxon>
        <taxon>Neoptera</taxon>
        <taxon>Endopterygota</taxon>
        <taxon>Lepidoptera</taxon>
        <taxon>Glossata</taxon>
        <taxon>Ditrysia</taxon>
        <taxon>Papilionoidea</taxon>
        <taxon>Nymphalidae</taxon>
        <taxon>Heliconiinae</taxon>
        <taxon>Heliconiini</taxon>
        <taxon>Heliconius</taxon>
    </lineage>
</organism>
<evidence type="ECO:0000256" key="8">
    <source>
        <dbReference type="ARBA" id="ARBA00023180"/>
    </source>
</evidence>
<evidence type="ECO:0000256" key="5">
    <source>
        <dbReference type="ARBA" id="ARBA00022989"/>
    </source>
</evidence>
<dbReference type="InterPro" id="IPR052192">
    <property type="entry name" value="Insect_Ionotropic_Sensory_Rcpt"/>
</dbReference>
<dbReference type="Gene3D" id="3.40.190.10">
    <property type="entry name" value="Periplasmic binding protein-like II"/>
    <property type="match status" value="1"/>
</dbReference>
<evidence type="ECO:0000256" key="3">
    <source>
        <dbReference type="ARBA" id="ARBA00022475"/>
    </source>
</evidence>
<evidence type="ECO:0000256" key="9">
    <source>
        <dbReference type="PIRSR" id="PIRSR601508-1"/>
    </source>
</evidence>
<feature type="domain" description="Ionotropic glutamate receptor C-terminal" evidence="14">
    <location>
        <begin position="559"/>
        <end position="837"/>
    </location>
</feature>
<dbReference type="PRINTS" id="PR00177">
    <property type="entry name" value="NMDARECEPTOR"/>
</dbReference>
<evidence type="ECO:0000256" key="2">
    <source>
        <dbReference type="ARBA" id="ARBA00008685"/>
    </source>
</evidence>
<name>A0A140G9H9_HELME</name>
<feature type="transmembrane region" description="Helical" evidence="12">
    <location>
        <begin position="830"/>
        <end position="850"/>
    </location>
</feature>
<feature type="site" description="Interaction with the cone snail toxin Con-ikot-ikot" evidence="10">
    <location>
        <position position="687"/>
    </location>
</feature>
<evidence type="ECO:0000256" key="13">
    <source>
        <dbReference type="SAM" id="SignalP"/>
    </source>
</evidence>
<keyword evidence="7 15" id="KW-0675">Receptor</keyword>
<proteinExistence type="evidence at transcript level"/>
<dbReference type="GO" id="GO:0038023">
    <property type="term" value="F:signaling receptor activity"/>
    <property type="evidence" value="ECO:0007669"/>
    <property type="project" value="InterPro"/>
</dbReference>
<keyword evidence="6 12" id="KW-0472">Membrane</keyword>
<comment type="similarity">
    <text evidence="2">Belongs to the glutamate-gated ion channel (TC 1.A.10.1) family.</text>
</comment>
<feature type="disulfide bond" evidence="11">
    <location>
        <begin position="752"/>
        <end position="807"/>
    </location>
</feature>
<feature type="chain" id="PRO_5007302353" evidence="13">
    <location>
        <begin position="20"/>
        <end position="867"/>
    </location>
</feature>
<evidence type="ECO:0000256" key="1">
    <source>
        <dbReference type="ARBA" id="ARBA00004651"/>
    </source>
</evidence>
<feature type="transmembrane region" description="Helical" evidence="12">
    <location>
        <begin position="550"/>
        <end position="579"/>
    </location>
</feature>
<dbReference type="EMBL" id="KU702631">
    <property type="protein sequence ID" value="AMM70658.1"/>
    <property type="molecule type" value="mRNA"/>
</dbReference>
<keyword evidence="3" id="KW-1003">Cell membrane</keyword>
<dbReference type="GO" id="GO:0015276">
    <property type="term" value="F:ligand-gated monoatomic ion channel activity"/>
    <property type="evidence" value="ECO:0007669"/>
    <property type="project" value="InterPro"/>
</dbReference>
<evidence type="ECO:0000313" key="15">
    <source>
        <dbReference type="EMBL" id="AMM70658.1"/>
    </source>
</evidence>
<gene>
    <name evidence="15" type="primary">IR93a</name>
</gene>
<dbReference type="Pfam" id="PF00060">
    <property type="entry name" value="Lig_chan"/>
    <property type="match status" value="1"/>
</dbReference>
<keyword evidence="8" id="KW-0325">Glycoprotein</keyword>
<evidence type="ECO:0000256" key="4">
    <source>
        <dbReference type="ARBA" id="ARBA00022692"/>
    </source>
</evidence>
<dbReference type="Gene3D" id="1.10.287.70">
    <property type="match status" value="1"/>
</dbReference>
<evidence type="ECO:0000256" key="10">
    <source>
        <dbReference type="PIRSR" id="PIRSR601508-2"/>
    </source>
</evidence>
<keyword evidence="13" id="KW-0732">Signal</keyword>
<keyword evidence="5 12" id="KW-1133">Transmembrane helix</keyword>
<feature type="signal peptide" evidence="13">
    <location>
        <begin position="1"/>
        <end position="19"/>
    </location>
</feature>